<evidence type="ECO:0000313" key="3">
    <source>
        <dbReference type="Proteomes" id="UP000045706"/>
    </source>
</evidence>
<evidence type="ECO:0000313" key="2">
    <source>
        <dbReference type="EMBL" id="CRK44813.1"/>
    </source>
</evidence>
<dbReference type="AlphaFoldDB" id="A0A0G4NEH8"/>
<name>A0A0G4NEH8_VERLO</name>
<proteinExistence type="predicted"/>
<dbReference type="Proteomes" id="UP000045706">
    <property type="component" value="Unassembled WGS sequence"/>
</dbReference>
<evidence type="ECO:0000256" key="1">
    <source>
        <dbReference type="SAM" id="MobiDB-lite"/>
    </source>
</evidence>
<organism evidence="2 3">
    <name type="scientific">Verticillium longisporum</name>
    <name type="common">Verticillium dahliae var. longisporum</name>
    <dbReference type="NCBI Taxonomy" id="100787"/>
    <lineage>
        <taxon>Eukaryota</taxon>
        <taxon>Fungi</taxon>
        <taxon>Dikarya</taxon>
        <taxon>Ascomycota</taxon>
        <taxon>Pezizomycotina</taxon>
        <taxon>Sordariomycetes</taxon>
        <taxon>Hypocreomycetidae</taxon>
        <taxon>Glomerellales</taxon>
        <taxon>Plectosphaerellaceae</taxon>
        <taxon>Verticillium</taxon>
    </lineage>
</organism>
<dbReference type="EMBL" id="CVQI01034313">
    <property type="protein sequence ID" value="CRK44813.1"/>
    <property type="molecule type" value="Genomic_DNA"/>
</dbReference>
<protein>
    <submittedName>
        <fullName evidence="2">Uncharacterized protein</fullName>
    </submittedName>
</protein>
<sequence length="37" mass="4046">EPHPCRLLPRGHHPGASAQPSRPTPQPLHICCNIKQA</sequence>
<gene>
    <name evidence="2" type="ORF">BN1723_019557</name>
</gene>
<accession>A0A0G4NEH8</accession>
<feature type="region of interest" description="Disordered" evidence="1">
    <location>
        <begin position="1"/>
        <end position="28"/>
    </location>
</feature>
<reference evidence="3" key="1">
    <citation type="submission" date="2015-05" db="EMBL/GenBank/DDBJ databases">
        <authorList>
            <person name="Fogelqvist Johan"/>
        </authorList>
    </citation>
    <scope>NUCLEOTIDE SEQUENCE [LARGE SCALE GENOMIC DNA]</scope>
</reference>
<feature type="non-terminal residue" evidence="2">
    <location>
        <position position="1"/>
    </location>
</feature>